<feature type="region of interest" description="Disordered" evidence="1">
    <location>
        <begin position="818"/>
        <end position="942"/>
    </location>
</feature>
<feature type="region of interest" description="Disordered" evidence="1">
    <location>
        <begin position="1000"/>
        <end position="1031"/>
    </location>
</feature>
<feature type="region of interest" description="Disordered" evidence="1">
    <location>
        <begin position="242"/>
        <end position="289"/>
    </location>
</feature>
<sequence length="1031" mass="106602">MLVNDAFPGSPPGRPAPSTGALTENAYLDFVRDSVAQSRPLGFVVNAIVRWDGLAGGGLQRFLNTVGTGLNDFDQRVAVVIGVNGTEAEADAIQAAMRTELEGVRFAHPVALVHVPYRGPASPFQYGTVRNAVLESQVGRYLAHSMMDRGLHPYFSVMDFDFHPHVVPDGRHVFEYFEEALRMPDDAALRAAGGMPEPPLRPLMMAGGYRAPDLTTAGAASDLIAEANARIAKDVAAAAASGKGKGKAAADGGRATAGPSSVPDAAASGTGKGKGAKGKGRGAAGPKAAPAIAPAELPGLLQRIEHDMSARTRLAAIHPQLPYVPEPNLFVDAAATMLSREGGEALRFGDGGGEFATLGNRINQLNAWELDRRLPLPAFTGAADDARDLLGRAAASLRPGGPPIPAHELPAAQDAIRRLADSLAGSPDGSRPVLGGFGPEHADRLRSLADSLGSPVPPHGKAPDTVATPQLLNKAINALDTRLAERAVAAGNNTLPERGAAFVNDVQGAAVPTDVARLIAGAKRTGKLPQDHGDLLKNPMDRLVGTSEAGGSAHSARAGLRPAHHRDEWTAWPDSRPGDGATGVPTGRDPLFPHKHDHPAAPPPPRTAGDVSGTLDSRLGSDANPLSTAVSAGVPGADGLRAGISPDELRLAMRDLALSNDRMALLRRLRYLREEHLGPGAQPLPQPPGSLFDALSAAAQRDPSLDPQRLLRSTVDRIDNPHARNLDVQRESAKKSVEKNLKPIVDDLGAQGIRVEDFFTRLAQGRIHPPSGTLQEFIGSGERFAMDPGGLLVLEQYAAALRRDIHVTGGDGVTRVVEGAASTGSKRGRDGGSVPLHITWEHGSGWRAGPPQAASAPPAPAPGGPGAAGHPGAGDGVGAGSDGPPPPKRRRHPGGTDGTGPSTGPAPSGSGPSGSGPSGSGPSGSGPGRATDQQQDAETVWEQYSNAQAELNRATRDLDVLRAQAGESSSGSPGLEAVARRARAAQEALNRAEQALEQLGVDVSQRLGRMRLDDSAPPPGPHHHPSDGGAP</sequence>
<feature type="region of interest" description="Disordered" evidence="1">
    <location>
        <begin position="542"/>
        <end position="623"/>
    </location>
</feature>
<feature type="compositionally biased region" description="Low complexity" evidence="1">
    <location>
        <begin position="242"/>
        <end position="258"/>
    </location>
</feature>
<keyword evidence="3" id="KW-1185">Reference proteome</keyword>
<feature type="region of interest" description="Disordered" evidence="1">
    <location>
        <begin position="1"/>
        <end position="20"/>
    </location>
</feature>
<evidence type="ECO:0000313" key="3">
    <source>
        <dbReference type="Proteomes" id="UP001501358"/>
    </source>
</evidence>
<feature type="compositionally biased region" description="Gly residues" evidence="1">
    <location>
        <begin position="864"/>
        <end position="881"/>
    </location>
</feature>
<feature type="compositionally biased region" description="Low complexity" evidence="1">
    <location>
        <begin position="899"/>
        <end position="910"/>
    </location>
</feature>
<feature type="region of interest" description="Disordered" evidence="1">
    <location>
        <begin position="449"/>
        <end position="468"/>
    </location>
</feature>
<dbReference type="EMBL" id="BAAATA010000038">
    <property type="protein sequence ID" value="GAA2505583.1"/>
    <property type="molecule type" value="Genomic_DNA"/>
</dbReference>
<feature type="compositionally biased region" description="Gly residues" evidence="1">
    <location>
        <begin position="911"/>
        <end position="927"/>
    </location>
</feature>
<gene>
    <name evidence="2" type="ORF">GCM10010406_47790</name>
</gene>
<reference evidence="2 3" key="1">
    <citation type="journal article" date="2019" name="Int. J. Syst. Evol. Microbiol.">
        <title>The Global Catalogue of Microorganisms (GCM) 10K type strain sequencing project: providing services to taxonomists for standard genome sequencing and annotation.</title>
        <authorList>
            <consortium name="The Broad Institute Genomics Platform"/>
            <consortium name="The Broad Institute Genome Sequencing Center for Infectious Disease"/>
            <person name="Wu L."/>
            <person name="Ma J."/>
        </authorList>
    </citation>
    <scope>NUCLEOTIDE SEQUENCE [LARGE SCALE GENOMIC DNA]</scope>
    <source>
        <strain evidence="2 3">JCM 6307</strain>
    </source>
</reference>
<name>A0ABN3MQA6_9ACTN</name>
<evidence type="ECO:0000256" key="1">
    <source>
        <dbReference type="SAM" id="MobiDB-lite"/>
    </source>
</evidence>
<feature type="compositionally biased region" description="Polar residues" evidence="1">
    <location>
        <begin position="931"/>
        <end position="942"/>
    </location>
</feature>
<accession>A0ABN3MQA6</accession>
<protein>
    <submittedName>
        <fullName evidence="2">Uncharacterized protein</fullName>
    </submittedName>
</protein>
<evidence type="ECO:0000313" key="2">
    <source>
        <dbReference type="EMBL" id="GAA2505583.1"/>
    </source>
</evidence>
<comment type="caution">
    <text evidence="2">The sequence shown here is derived from an EMBL/GenBank/DDBJ whole genome shotgun (WGS) entry which is preliminary data.</text>
</comment>
<dbReference type="Proteomes" id="UP001501358">
    <property type="component" value="Unassembled WGS sequence"/>
</dbReference>
<proteinExistence type="predicted"/>
<organism evidence="2 3">
    <name type="scientific">Streptomyces thermolineatus</name>
    <dbReference type="NCBI Taxonomy" id="44033"/>
    <lineage>
        <taxon>Bacteria</taxon>
        <taxon>Bacillati</taxon>
        <taxon>Actinomycetota</taxon>
        <taxon>Actinomycetes</taxon>
        <taxon>Kitasatosporales</taxon>
        <taxon>Streptomycetaceae</taxon>
        <taxon>Streptomyces</taxon>
    </lineage>
</organism>